<keyword evidence="15" id="KW-1185">Reference proteome</keyword>
<gene>
    <name evidence="14" type="ORF">BJ322DRAFT_1155059</name>
</gene>
<feature type="region of interest" description="Disordered" evidence="11">
    <location>
        <begin position="578"/>
        <end position="599"/>
    </location>
</feature>
<feature type="coiled-coil region" evidence="10">
    <location>
        <begin position="518"/>
        <end position="552"/>
    </location>
</feature>
<dbReference type="Pfam" id="PF25398">
    <property type="entry name" value="CUX1_N"/>
    <property type="match status" value="1"/>
</dbReference>
<evidence type="ECO:0000256" key="1">
    <source>
        <dbReference type="ARBA" id="ARBA00004409"/>
    </source>
</evidence>
<name>A0A9P6HR93_9AGAM</name>
<keyword evidence="6" id="KW-1133">Transmembrane helix</keyword>
<evidence type="ECO:0000313" key="15">
    <source>
        <dbReference type="Proteomes" id="UP000736335"/>
    </source>
</evidence>
<feature type="coiled-coil region" evidence="10">
    <location>
        <begin position="122"/>
        <end position="203"/>
    </location>
</feature>
<evidence type="ECO:0000256" key="3">
    <source>
        <dbReference type="ARBA" id="ARBA00018691"/>
    </source>
</evidence>
<protein>
    <recommendedName>
        <fullName evidence="3">Protein CASP</fullName>
    </recommendedName>
</protein>
<keyword evidence="7" id="KW-0333">Golgi apparatus</keyword>
<evidence type="ECO:0000256" key="10">
    <source>
        <dbReference type="SAM" id="Coils"/>
    </source>
</evidence>
<evidence type="ECO:0000256" key="4">
    <source>
        <dbReference type="ARBA" id="ARBA00022448"/>
    </source>
</evidence>
<feature type="coiled-coil region" evidence="10">
    <location>
        <begin position="243"/>
        <end position="336"/>
    </location>
</feature>
<evidence type="ECO:0000256" key="2">
    <source>
        <dbReference type="ARBA" id="ARBA00006415"/>
    </source>
</evidence>
<dbReference type="PANTHER" id="PTHR14043">
    <property type="entry name" value="CCAAT DISPLACEMENT PROTEIN-RELATED"/>
    <property type="match status" value="1"/>
</dbReference>
<dbReference type="OrthoDB" id="10257567at2759"/>
<comment type="caution">
    <text evidence="14">The sequence shown here is derived from an EMBL/GenBank/DDBJ whole genome shotgun (WGS) entry which is preliminary data.</text>
</comment>
<keyword evidence="8 10" id="KW-0175">Coiled coil</keyword>
<keyword evidence="9" id="KW-0472">Membrane</keyword>
<keyword evidence="5" id="KW-0812">Transmembrane</keyword>
<accession>A0A9P6HR93</accession>
<reference evidence="14" key="2">
    <citation type="submission" date="2020-11" db="EMBL/GenBank/DDBJ databases">
        <authorList>
            <consortium name="DOE Joint Genome Institute"/>
            <person name="Kuo A."/>
            <person name="Miyauchi S."/>
            <person name="Kiss E."/>
            <person name="Drula E."/>
            <person name="Kohler A."/>
            <person name="Sanchez-Garcia M."/>
            <person name="Andreopoulos B."/>
            <person name="Barry K.W."/>
            <person name="Bonito G."/>
            <person name="Buee M."/>
            <person name="Carver A."/>
            <person name="Chen C."/>
            <person name="Cichocki N."/>
            <person name="Clum A."/>
            <person name="Culley D."/>
            <person name="Crous P.W."/>
            <person name="Fauchery L."/>
            <person name="Girlanda M."/>
            <person name="Hayes R."/>
            <person name="Keri Z."/>
            <person name="Labutti K."/>
            <person name="Lipzen A."/>
            <person name="Lombard V."/>
            <person name="Magnuson J."/>
            <person name="Maillard F."/>
            <person name="Morin E."/>
            <person name="Murat C."/>
            <person name="Nolan M."/>
            <person name="Ohm R."/>
            <person name="Pangilinan J."/>
            <person name="Pereira M."/>
            <person name="Perotto S."/>
            <person name="Peter M."/>
            <person name="Riley R."/>
            <person name="Sitrit Y."/>
            <person name="Stielow B."/>
            <person name="Szollosi G."/>
            <person name="Zifcakova L."/>
            <person name="Stursova M."/>
            <person name="Spatafora J.W."/>
            <person name="Tedersoo L."/>
            <person name="Vaario L.-M."/>
            <person name="Yamada A."/>
            <person name="Yan M."/>
            <person name="Wang P."/>
            <person name="Xu J."/>
            <person name="Bruns T."/>
            <person name="Baldrian P."/>
            <person name="Vilgalys R."/>
            <person name="Henrissat B."/>
            <person name="Grigoriev I.V."/>
            <person name="Hibbett D."/>
            <person name="Nagy L.G."/>
            <person name="Martin F.M."/>
        </authorList>
    </citation>
    <scope>NUCLEOTIDE SEQUENCE</scope>
    <source>
        <strain evidence="14">UH-Tt-Lm1</strain>
    </source>
</reference>
<comment type="similarity">
    <text evidence="2">Belongs to the CASP family.</text>
</comment>
<comment type="subcellular location">
    <subcellularLocation>
        <location evidence="1">Golgi apparatus membrane</location>
        <topology evidence="1">Single-pass type IV membrane protein</topology>
    </subcellularLocation>
</comment>
<organism evidence="14 15">
    <name type="scientific">Thelephora terrestris</name>
    <dbReference type="NCBI Taxonomy" id="56493"/>
    <lineage>
        <taxon>Eukaryota</taxon>
        <taxon>Fungi</taxon>
        <taxon>Dikarya</taxon>
        <taxon>Basidiomycota</taxon>
        <taxon>Agaricomycotina</taxon>
        <taxon>Agaricomycetes</taxon>
        <taxon>Thelephorales</taxon>
        <taxon>Thelephoraceae</taxon>
        <taxon>Thelephora</taxon>
    </lineage>
</organism>
<feature type="domain" description="CASP C-terminal" evidence="12">
    <location>
        <begin position="429"/>
        <end position="672"/>
    </location>
</feature>
<evidence type="ECO:0000256" key="11">
    <source>
        <dbReference type="SAM" id="MobiDB-lite"/>
    </source>
</evidence>
<dbReference type="EMBL" id="WIUZ02000001">
    <property type="protein sequence ID" value="KAF9793284.1"/>
    <property type="molecule type" value="Genomic_DNA"/>
</dbReference>
<dbReference type="PANTHER" id="PTHR14043:SF2">
    <property type="entry name" value="HOMEOBOX PROTEIN CUT"/>
    <property type="match status" value="1"/>
</dbReference>
<dbReference type="Pfam" id="PF08172">
    <property type="entry name" value="CASP_C"/>
    <property type="match status" value="1"/>
</dbReference>
<dbReference type="InterPro" id="IPR057476">
    <property type="entry name" value="Cux_N"/>
</dbReference>
<evidence type="ECO:0000256" key="5">
    <source>
        <dbReference type="ARBA" id="ARBA00022692"/>
    </source>
</evidence>
<reference evidence="14" key="1">
    <citation type="journal article" date="2020" name="Nat. Commun.">
        <title>Large-scale genome sequencing of mycorrhizal fungi provides insights into the early evolution of symbiotic traits.</title>
        <authorList>
            <person name="Miyauchi S."/>
            <person name="Kiss E."/>
            <person name="Kuo A."/>
            <person name="Drula E."/>
            <person name="Kohler A."/>
            <person name="Sanchez-Garcia M."/>
            <person name="Morin E."/>
            <person name="Andreopoulos B."/>
            <person name="Barry K.W."/>
            <person name="Bonito G."/>
            <person name="Buee M."/>
            <person name="Carver A."/>
            <person name="Chen C."/>
            <person name="Cichocki N."/>
            <person name="Clum A."/>
            <person name="Culley D."/>
            <person name="Crous P.W."/>
            <person name="Fauchery L."/>
            <person name="Girlanda M."/>
            <person name="Hayes R.D."/>
            <person name="Keri Z."/>
            <person name="LaButti K."/>
            <person name="Lipzen A."/>
            <person name="Lombard V."/>
            <person name="Magnuson J."/>
            <person name="Maillard F."/>
            <person name="Murat C."/>
            <person name="Nolan M."/>
            <person name="Ohm R.A."/>
            <person name="Pangilinan J."/>
            <person name="Pereira M.F."/>
            <person name="Perotto S."/>
            <person name="Peter M."/>
            <person name="Pfister S."/>
            <person name="Riley R."/>
            <person name="Sitrit Y."/>
            <person name="Stielow J.B."/>
            <person name="Szollosi G."/>
            <person name="Zifcakova L."/>
            <person name="Stursova M."/>
            <person name="Spatafora J.W."/>
            <person name="Tedersoo L."/>
            <person name="Vaario L.M."/>
            <person name="Yamada A."/>
            <person name="Yan M."/>
            <person name="Wang P."/>
            <person name="Xu J."/>
            <person name="Bruns T."/>
            <person name="Baldrian P."/>
            <person name="Vilgalys R."/>
            <person name="Dunand C."/>
            <person name="Henrissat B."/>
            <person name="Grigoriev I.V."/>
            <person name="Hibbett D."/>
            <person name="Nagy L.G."/>
            <person name="Martin F.M."/>
        </authorList>
    </citation>
    <scope>NUCLEOTIDE SEQUENCE</scope>
    <source>
        <strain evidence="14">UH-Tt-Lm1</strain>
    </source>
</reference>
<evidence type="ECO:0000256" key="9">
    <source>
        <dbReference type="ARBA" id="ARBA00023136"/>
    </source>
</evidence>
<sequence length="688" mass="77894">MATVDHNFSGALATWKGVNLSELQKTLDTQGIELVENQKESVVGRKALADKTKEFKKIPDEEKVTAFKGLLKAYQTEIDNLTKRSKSAENAFLNVYKVLAEAPDPYPLLEAAVDQTVKATEVRDLQAEVQRLRDDNADLRKRNGEAAKAGARVEQLESKMDEMINERVAQKENELHATYDEKIRNFEEREQDLQRQVTLARTQLKELRVSNESNQAKLLDHTSRQDQEVVAKLAELDMMVTDLEHSNSRVATVERRNELLRAEIEAIRSGNGTPDRVKHLEGHVSELESECEGLSKALESQKALVHTKELTLKKKSEEYAREVQGLSTDIDHLKQRLKQYSDYDEVKRELEIMKYVEFAGLEEDQDEDTGSLSELNELGIHLPNPNADKANAQQGKPLEVLLATKNKKILEELTRFRILHGELEASLQAAQEELITVHSKLEKQQQLNEKLENDLLEIEKHQQTPINGKLEGRDAPKNSGSSDALAGIELGKKPSVCASPARNTPIPFTANSADASILPIVTSQRDRFRQRNAELEEELRKQYQIITDLRADIRSLQGDNLKLYEKVRYMQSYQSEASGSGVRGTLDPLPANSNSRPDDISKYRTRYEEAMNPFEVFRGREAARAYSNMNPVEKALFTLTRAILGNKKARTAFILYACALHLLVLYTTWECALSGNSQDQFQKQLNPF</sequence>
<keyword evidence="4" id="KW-0813">Transport</keyword>
<dbReference type="AlphaFoldDB" id="A0A9P6HR93"/>
<evidence type="ECO:0000256" key="6">
    <source>
        <dbReference type="ARBA" id="ARBA00022989"/>
    </source>
</evidence>
<proteinExistence type="inferred from homology"/>
<evidence type="ECO:0000256" key="8">
    <source>
        <dbReference type="ARBA" id="ARBA00023054"/>
    </source>
</evidence>
<evidence type="ECO:0000259" key="12">
    <source>
        <dbReference type="Pfam" id="PF08172"/>
    </source>
</evidence>
<dbReference type="GO" id="GO:0006891">
    <property type="term" value="P:intra-Golgi vesicle-mediated transport"/>
    <property type="evidence" value="ECO:0007669"/>
    <property type="project" value="InterPro"/>
</dbReference>
<feature type="domain" description="Cux N-terminal" evidence="13">
    <location>
        <begin position="5"/>
        <end position="116"/>
    </location>
</feature>
<feature type="region of interest" description="Disordered" evidence="11">
    <location>
        <begin position="463"/>
        <end position="484"/>
    </location>
</feature>
<evidence type="ECO:0000259" key="13">
    <source>
        <dbReference type="Pfam" id="PF25398"/>
    </source>
</evidence>
<dbReference type="InterPro" id="IPR012955">
    <property type="entry name" value="CASP_C"/>
</dbReference>
<dbReference type="GO" id="GO:0000139">
    <property type="term" value="C:Golgi membrane"/>
    <property type="evidence" value="ECO:0007669"/>
    <property type="project" value="UniProtKB-SubCell"/>
</dbReference>
<evidence type="ECO:0000256" key="7">
    <source>
        <dbReference type="ARBA" id="ARBA00023034"/>
    </source>
</evidence>
<evidence type="ECO:0000313" key="14">
    <source>
        <dbReference type="EMBL" id="KAF9793284.1"/>
    </source>
</evidence>
<dbReference type="Proteomes" id="UP000736335">
    <property type="component" value="Unassembled WGS sequence"/>
</dbReference>